<dbReference type="RefSeq" id="WP_069606214.1">
    <property type="nucleotide sequence ID" value="NZ_CP015217.1"/>
</dbReference>
<dbReference type="AlphaFoldDB" id="A0A1D7UTM7"/>
<dbReference type="OrthoDB" id="324949at2"/>
<proteinExistence type="predicted"/>
<dbReference type="EMBL" id="CP015217">
    <property type="protein sequence ID" value="AOP32970.1"/>
    <property type="molecule type" value="Genomic_DNA"/>
</dbReference>
<feature type="domain" description="DUF1554" evidence="1">
    <location>
        <begin position="67"/>
        <end position="212"/>
    </location>
</feature>
<reference evidence="2 3" key="1">
    <citation type="submission" date="2016-04" db="EMBL/GenBank/DDBJ databases">
        <title>Complete genome seqeunce of Leptospira alstonii serovar Room22.</title>
        <authorList>
            <person name="Nally J.E."/>
            <person name="Bayles D.O."/>
            <person name="Hurley D."/>
            <person name="Fanning S."/>
            <person name="McMahon B.J."/>
            <person name="Arent Z."/>
        </authorList>
    </citation>
    <scope>NUCLEOTIDE SEQUENCE [LARGE SCALE GENOMIC DNA]</scope>
    <source>
        <strain evidence="2 3">GWTS #1</strain>
    </source>
</reference>
<name>A0A1D7UTM7_9LEPT</name>
<dbReference type="InterPro" id="IPR016186">
    <property type="entry name" value="C-type_lectin-like/link_sf"/>
</dbReference>
<protein>
    <recommendedName>
        <fullName evidence="1">DUF1554 domain-containing protein</fullName>
    </recommendedName>
</protein>
<dbReference type="Proteomes" id="UP000094197">
    <property type="component" value="Chromosome 1"/>
</dbReference>
<gene>
    <name evidence="2" type="ORF">A0128_03260</name>
</gene>
<accession>A0A1D7UTM7</accession>
<dbReference type="Gene3D" id="3.10.100.10">
    <property type="entry name" value="Mannose-Binding Protein A, subunit A"/>
    <property type="match status" value="1"/>
</dbReference>
<keyword evidence="3" id="KW-1185">Reference proteome</keyword>
<sequence length="238" mass="24554">MKFSSHKQLTFFLSLVFILSISIFQCKPEEKNDDSALLLLLGAGAITTGAGGTTTETKLRVFVTAASFDGNLGGVNGADTKCAADANKPSTGTYKAFITGNSGANGVRYACLNDVTNCPTNPGAGTKNWVLQASTSYYRVDQSTKVFTTSALGLIGTVHTSIQVSAASYWTGFVTTVTDWSATPGAAVCDLSATTAWTDNQGTNSGAVGDAASAALASIKALNTQNCGSTKKLLCVEQ</sequence>
<evidence type="ECO:0000313" key="3">
    <source>
        <dbReference type="Proteomes" id="UP000094197"/>
    </source>
</evidence>
<organism evidence="2 3">
    <name type="scientific">Leptospira tipperaryensis</name>
    <dbReference type="NCBI Taxonomy" id="2564040"/>
    <lineage>
        <taxon>Bacteria</taxon>
        <taxon>Pseudomonadati</taxon>
        <taxon>Spirochaetota</taxon>
        <taxon>Spirochaetia</taxon>
        <taxon>Leptospirales</taxon>
        <taxon>Leptospiraceae</taxon>
        <taxon>Leptospira</taxon>
    </lineage>
</organism>
<evidence type="ECO:0000259" key="1">
    <source>
        <dbReference type="Pfam" id="PF07588"/>
    </source>
</evidence>
<dbReference type="SUPFAM" id="SSF56436">
    <property type="entry name" value="C-type lectin-like"/>
    <property type="match status" value="1"/>
</dbReference>
<evidence type="ECO:0000313" key="2">
    <source>
        <dbReference type="EMBL" id="AOP32970.1"/>
    </source>
</evidence>
<dbReference type="InterPro" id="IPR016187">
    <property type="entry name" value="CTDL_fold"/>
</dbReference>
<dbReference type="InterPro" id="IPR011448">
    <property type="entry name" value="DUF1554"/>
</dbReference>
<dbReference type="Pfam" id="PF07588">
    <property type="entry name" value="DUF1554"/>
    <property type="match status" value="1"/>
</dbReference>
<dbReference type="KEGG" id="laj:A0128_03260"/>